<reference evidence="2" key="1">
    <citation type="submission" date="2014-09" db="EMBL/GenBank/DDBJ databases">
        <authorList>
            <person name="Mudge J."/>
            <person name="Ramaraj T."/>
            <person name="Lindquist I.E."/>
            <person name="Bharti A.K."/>
            <person name="Sundararajan A."/>
            <person name="Cameron C.T."/>
            <person name="Woodward J.E."/>
            <person name="May G.D."/>
            <person name="Brubaker C."/>
            <person name="Broadhvest J."/>
            <person name="Wilkins T.A."/>
        </authorList>
    </citation>
    <scope>NUCLEOTIDE SEQUENCE</scope>
    <source>
        <strain evidence="2">cv. AKA8401</strain>
    </source>
</reference>
<protein>
    <submittedName>
        <fullName evidence="1">Uncharacterized protein</fullName>
    </submittedName>
</protein>
<name>A0A0B0PTF8_GOSAR</name>
<dbReference type="Proteomes" id="UP000032142">
    <property type="component" value="Unassembled WGS sequence"/>
</dbReference>
<sequence>MFWLRISIQYGMF</sequence>
<gene>
    <name evidence="1" type="ORF">F383_15969</name>
</gene>
<keyword evidence="2" id="KW-1185">Reference proteome</keyword>
<organism evidence="1 2">
    <name type="scientific">Gossypium arboreum</name>
    <name type="common">Tree cotton</name>
    <name type="synonym">Gossypium nanking</name>
    <dbReference type="NCBI Taxonomy" id="29729"/>
    <lineage>
        <taxon>Eukaryota</taxon>
        <taxon>Viridiplantae</taxon>
        <taxon>Streptophyta</taxon>
        <taxon>Embryophyta</taxon>
        <taxon>Tracheophyta</taxon>
        <taxon>Spermatophyta</taxon>
        <taxon>Magnoliopsida</taxon>
        <taxon>eudicotyledons</taxon>
        <taxon>Gunneridae</taxon>
        <taxon>Pentapetalae</taxon>
        <taxon>rosids</taxon>
        <taxon>malvids</taxon>
        <taxon>Malvales</taxon>
        <taxon>Malvaceae</taxon>
        <taxon>Malvoideae</taxon>
        <taxon>Gossypium</taxon>
    </lineage>
</organism>
<evidence type="ECO:0000313" key="2">
    <source>
        <dbReference type="Proteomes" id="UP000032142"/>
    </source>
</evidence>
<accession>A0A0B0PTF8</accession>
<proteinExistence type="predicted"/>
<evidence type="ECO:0000313" key="1">
    <source>
        <dbReference type="EMBL" id="KHG28137.1"/>
    </source>
</evidence>
<dbReference type="EMBL" id="KN443774">
    <property type="protein sequence ID" value="KHG28137.1"/>
    <property type="molecule type" value="Genomic_DNA"/>
</dbReference>